<dbReference type="GO" id="GO:0080008">
    <property type="term" value="C:Cul4-RING E3 ubiquitin ligase complex"/>
    <property type="evidence" value="ECO:0007669"/>
    <property type="project" value="TreeGrafter"/>
</dbReference>
<dbReference type="GO" id="GO:0016567">
    <property type="term" value="P:protein ubiquitination"/>
    <property type="evidence" value="ECO:0007669"/>
    <property type="project" value="InterPro"/>
</dbReference>
<organism evidence="1">
    <name type="scientific">Pongo abelii</name>
    <name type="common">Sumatran orangutan</name>
    <name type="synonym">Pongo pygmaeus abelii</name>
    <dbReference type="NCBI Taxonomy" id="9601"/>
    <lineage>
        <taxon>Eukaryota</taxon>
        <taxon>Metazoa</taxon>
        <taxon>Chordata</taxon>
        <taxon>Craniata</taxon>
        <taxon>Vertebrata</taxon>
        <taxon>Euteleostomi</taxon>
        <taxon>Mammalia</taxon>
        <taxon>Eutheria</taxon>
        <taxon>Euarchontoglires</taxon>
        <taxon>Primates</taxon>
        <taxon>Haplorrhini</taxon>
        <taxon>Catarrhini</taxon>
        <taxon>Hominidae</taxon>
        <taxon>Pongo</taxon>
    </lineage>
</organism>
<accession>A0A2J8VQT1</accession>
<sequence>MGPTRKPNVCSRLSRRALGCFSRDAGVVQRTNLGILRALVCQESTKFKNVWTTHSRSPIAYERGRIYFDNYRRCVSSVASEPRKLYEMPKCSKSEKIEDALLWECPVGDILPNSSDYKSSLIALTAHNWLLRVSATTGKILEKIYLAPYCKFRYLSWDTPQEVIAVKSAQNRGSAVARQAGIQHVLLYLAVFRVLPFSLVGILEINKKIFGNVTDATLSHGILIVMYSSGLVRLYSFQTIAEQFMQQKLDLGCACRWGGTTGTVGEAPFGIPCNIKITDMPPLLFEVSSLENAFQIGGHPWHYIITPNKKKQKGVFHICALKNNSLNENVLTVTASGRVVKKSFNLLDDDPEQETFKIVDYEDELDLLSVVAVTQIDAEGKAHLDFHCNEYGTLLKSIPLVESWDVTYSHEVYFDRDLVLHIEQKPNRVFSCYVYQMVCDTGEEEETINRSC</sequence>
<dbReference type="InterPro" id="IPR031620">
    <property type="entry name" value="DCAF17"/>
</dbReference>
<evidence type="ECO:0000313" key="3">
    <source>
        <dbReference type="Proteomes" id="UP000001595"/>
    </source>
</evidence>
<evidence type="ECO:0000313" key="1">
    <source>
        <dbReference type="EMBL" id="PNJ59881.1"/>
    </source>
</evidence>
<proteinExistence type="predicted"/>
<accession>A0A8I5UXM5</accession>
<dbReference type="EMBL" id="NDHI03003413">
    <property type="protein sequence ID" value="PNJ59881.1"/>
    <property type="molecule type" value="Genomic_DNA"/>
</dbReference>
<reference evidence="1" key="2">
    <citation type="submission" date="2017-12" db="EMBL/GenBank/DDBJ databases">
        <title>High-resolution comparative analysis of great ape genomes.</title>
        <authorList>
            <person name="Pollen A."/>
            <person name="Hastie A."/>
            <person name="Hormozdiari F."/>
            <person name="Dougherty M."/>
            <person name="Liu R."/>
            <person name="Chaisson M."/>
            <person name="Hoppe E."/>
            <person name="Hill C."/>
            <person name="Pang A."/>
            <person name="Hillier L."/>
            <person name="Baker C."/>
            <person name="Armstrong J."/>
            <person name="Shendure J."/>
            <person name="Paten B."/>
            <person name="Wilson R."/>
            <person name="Chao H."/>
            <person name="Schneider V."/>
            <person name="Ventura M."/>
            <person name="Kronenberg Z."/>
            <person name="Murali S."/>
            <person name="Gordon D."/>
            <person name="Cantsilieris S."/>
            <person name="Munson K."/>
            <person name="Nelson B."/>
            <person name="Raja A."/>
            <person name="Underwood J."/>
            <person name="Diekhans M."/>
            <person name="Fiddes I."/>
            <person name="Haussler D."/>
            <person name="Eichler E."/>
        </authorList>
    </citation>
    <scope>NUCLEOTIDE SEQUENCE [LARGE SCALE GENOMIC DNA]</scope>
    <source>
        <strain evidence="1">Susie</strain>
    </source>
</reference>
<name>A0A2J8VQT1_PONAB</name>
<reference evidence="2" key="3">
    <citation type="submission" date="2025-05" db="UniProtKB">
        <authorList>
            <consortium name="Ensembl"/>
        </authorList>
    </citation>
    <scope>IDENTIFICATION</scope>
</reference>
<gene>
    <name evidence="2" type="primary">DCAF17</name>
    <name evidence="1" type="ORF">CR201_G0017083</name>
</gene>
<dbReference type="Ensembl" id="ENSPPYT00000037337.1">
    <property type="protein sequence ID" value="ENSPPYP00000043357.1"/>
    <property type="gene ID" value="ENSPPYG00000033317.1"/>
</dbReference>
<reference evidence="2" key="1">
    <citation type="submission" date="2008-02" db="EMBL/GenBank/DDBJ databases">
        <title>A 6x draft sequence assembly of the Pongo pygmaeus abelii genome.</title>
        <authorList>
            <person name="Wilson R.K."/>
            <person name="Mardis E."/>
        </authorList>
    </citation>
    <scope>NUCLEOTIDE SEQUENCE [LARGE SCALE GENOMIC DNA]</scope>
</reference>
<dbReference type="Pfam" id="PF15802">
    <property type="entry name" value="DCAF17"/>
    <property type="match status" value="1"/>
</dbReference>
<dbReference type="PANTHER" id="PTHR14815">
    <property type="entry name" value="DDB1- AND CUL4-ASSOCIATED FACTOR 17"/>
    <property type="match status" value="1"/>
</dbReference>
<evidence type="ECO:0000313" key="2">
    <source>
        <dbReference type="Ensembl" id="ENSPPYP00000043357.1"/>
    </source>
</evidence>
<keyword evidence="3" id="KW-1185">Reference proteome</keyword>
<dbReference type="GeneTree" id="ENSGT00390000012728"/>
<protein>
    <submittedName>
        <fullName evidence="1">DCAF17 isoform 3</fullName>
    </submittedName>
    <submittedName>
        <fullName evidence="2">DDB1 and CUL4 associated factor 17</fullName>
    </submittedName>
</protein>
<dbReference type="Proteomes" id="UP000001595">
    <property type="component" value="Chromosome 2B"/>
</dbReference>
<dbReference type="PANTHER" id="PTHR14815:SF2">
    <property type="entry name" value="DDB1- AND CUL4-ASSOCIATED FACTOR 17"/>
    <property type="match status" value="1"/>
</dbReference>
<dbReference type="AlphaFoldDB" id="A0A2J8VQT1"/>